<evidence type="ECO:0000313" key="2">
    <source>
        <dbReference type="Proteomes" id="UP001054897"/>
    </source>
</evidence>
<keyword evidence="2" id="KW-1185">Reference proteome</keyword>
<dbReference type="GeneID" id="300081615"/>
<sequence length="69" mass="7980">MPTKDELREILSRKAEEYEGAGGEVVLYAAQIESSKKPWKKKPSLLDEAFQRELQKSEKEWCDKIANKP</sequence>
<gene>
    <name evidence="1" type="ORF">L1F06_011550</name>
</gene>
<organism evidence="1 2">
    <name type="scientific">Ectopseudomonas hydrolytica</name>
    <dbReference type="NCBI Taxonomy" id="2493633"/>
    <lineage>
        <taxon>Bacteria</taxon>
        <taxon>Pseudomonadati</taxon>
        <taxon>Pseudomonadota</taxon>
        <taxon>Gammaproteobacteria</taxon>
        <taxon>Pseudomonadales</taxon>
        <taxon>Pseudomonadaceae</taxon>
        <taxon>Ectopseudomonas</taxon>
    </lineage>
</organism>
<dbReference type="Proteomes" id="UP001054897">
    <property type="component" value="Chromosome"/>
</dbReference>
<dbReference type="EMBL" id="CP099397">
    <property type="protein sequence ID" value="USR42016.1"/>
    <property type="molecule type" value="Genomic_DNA"/>
</dbReference>
<dbReference type="RefSeq" id="WP_129482683.1">
    <property type="nucleotide sequence ID" value="NZ_CP099397.1"/>
</dbReference>
<protein>
    <submittedName>
        <fullName evidence="1">Uncharacterized protein</fullName>
    </submittedName>
</protein>
<evidence type="ECO:0000313" key="1">
    <source>
        <dbReference type="EMBL" id="USR42016.1"/>
    </source>
</evidence>
<accession>A0ABY5AF52</accession>
<name>A0ABY5AF52_9GAMM</name>
<proteinExistence type="predicted"/>
<reference evidence="1" key="1">
    <citation type="submission" date="2022-06" db="EMBL/GenBank/DDBJ databases">
        <title>Complete genome of Pseudomonas hydrolytica DSWY01T.</title>
        <authorList>
            <person name="Jung J."/>
            <person name="Jeon C.O."/>
        </authorList>
    </citation>
    <scope>NUCLEOTIDE SEQUENCE</scope>
    <source>
        <strain evidence="1">DSWY01</strain>
    </source>
</reference>